<evidence type="ECO:0000256" key="1">
    <source>
        <dbReference type="SAM" id="MobiDB-lite"/>
    </source>
</evidence>
<organism evidence="3 4">
    <name type="scientific">Solilutibacter tolerans</name>
    <dbReference type="NCBI Taxonomy" id="1604334"/>
    <lineage>
        <taxon>Bacteria</taxon>
        <taxon>Pseudomonadati</taxon>
        <taxon>Pseudomonadota</taxon>
        <taxon>Gammaproteobacteria</taxon>
        <taxon>Lysobacterales</taxon>
        <taxon>Lysobacteraceae</taxon>
        <taxon>Solilutibacter</taxon>
    </lineage>
</organism>
<dbReference type="Proteomes" id="UP000241788">
    <property type="component" value="Unassembled WGS sequence"/>
</dbReference>
<feature type="region of interest" description="Disordered" evidence="1">
    <location>
        <begin position="90"/>
        <end position="121"/>
    </location>
</feature>
<evidence type="ECO:0008006" key="5">
    <source>
        <dbReference type="Google" id="ProtNLM"/>
    </source>
</evidence>
<evidence type="ECO:0000256" key="2">
    <source>
        <dbReference type="SAM" id="SignalP"/>
    </source>
</evidence>
<evidence type="ECO:0000313" key="3">
    <source>
        <dbReference type="EMBL" id="SIQ36881.1"/>
    </source>
</evidence>
<dbReference type="RefSeq" id="WP_076586216.1">
    <property type="nucleotide sequence ID" value="NZ_FTLW01000002.1"/>
</dbReference>
<gene>
    <name evidence="3" type="ORF">SAMN05421546_1202</name>
</gene>
<reference evidence="4" key="1">
    <citation type="submission" date="2017-01" db="EMBL/GenBank/DDBJ databases">
        <authorList>
            <person name="Varghese N."/>
            <person name="Submissions S."/>
        </authorList>
    </citation>
    <scope>NUCLEOTIDE SEQUENCE [LARGE SCALE GENOMIC DNA]</scope>
    <source>
        <strain evidence="4">UM1</strain>
    </source>
</reference>
<feature type="signal peptide" evidence="2">
    <location>
        <begin position="1"/>
        <end position="27"/>
    </location>
</feature>
<feature type="chain" id="PRO_5012749100" description="DUF4148 domain-containing protein" evidence="2">
    <location>
        <begin position="28"/>
        <end position="121"/>
    </location>
</feature>
<keyword evidence="4" id="KW-1185">Reference proteome</keyword>
<dbReference type="EMBL" id="FTLW01000002">
    <property type="protein sequence ID" value="SIQ36881.1"/>
    <property type="molecule type" value="Genomic_DNA"/>
</dbReference>
<sequence length="121" mass="13241">MSPNHYKRVWVAIAAISGIGAMTTAFAQPPEFVKAELQRKAFVRAQASSKASRPAQPANEAEAVAQKKMVREGIIEIPLPEDRMLYTQRTVDAQGKAHVGHVESKSSAHTHSTHAEEKPNE</sequence>
<keyword evidence="2" id="KW-0732">Signal</keyword>
<dbReference type="AlphaFoldDB" id="A0A1N6S713"/>
<evidence type="ECO:0000313" key="4">
    <source>
        <dbReference type="Proteomes" id="UP000241788"/>
    </source>
</evidence>
<proteinExistence type="predicted"/>
<name>A0A1N6S713_9GAMM</name>
<dbReference type="STRING" id="1604334.SAMN05421546_1202"/>
<accession>A0A1N6S713</accession>
<protein>
    <recommendedName>
        <fullName evidence="5">DUF4148 domain-containing protein</fullName>
    </recommendedName>
</protein>